<reference evidence="1 2" key="1">
    <citation type="journal article" date="2014" name="Genome Announc.">
        <title>Draft Genome Sequences of Marine Flavobacterium Nonlabens Strains NR17, NR24, NR27, NR32, NR33, and Ara13.</title>
        <authorList>
            <person name="Nakanishi M."/>
            <person name="Meirelles P."/>
            <person name="Suzuki R."/>
            <person name="Takatani N."/>
            <person name="Mino S."/>
            <person name="Suda W."/>
            <person name="Oshima K."/>
            <person name="Hattori M."/>
            <person name="Ohkuma M."/>
            <person name="Hosokawa M."/>
            <person name="Miyashita K."/>
            <person name="Thompson F.L."/>
            <person name="Niwa A."/>
            <person name="Sawabe T."/>
            <person name="Sawabe T."/>
        </authorList>
    </citation>
    <scope>NUCLEOTIDE SEQUENCE [LARGE SCALE GENOMIC DNA]</scope>
    <source>
        <strain evidence="2">JCM19296</strain>
    </source>
</reference>
<proteinExistence type="predicted"/>
<name>A0A081D8I6_NONUL</name>
<protein>
    <submittedName>
        <fullName evidence="1">Uncharacterized protein</fullName>
    </submittedName>
</protein>
<evidence type="ECO:0000313" key="1">
    <source>
        <dbReference type="EMBL" id="GAK75232.1"/>
    </source>
</evidence>
<sequence>MNFYRHQVKIRNEKIRSGVLTRFRESIFIKISSSLKNITNEF</sequence>
<organism evidence="1 2">
    <name type="scientific">Nonlabens ulvanivorans</name>
    <name type="common">Persicivirga ulvanivorans</name>
    <dbReference type="NCBI Taxonomy" id="906888"/>
    <lineage>
        <taxon>Bacteria</taxon>
        <taxon>Pseudomonadati</taxon>
        <taxon>Bacteroidota</taxon>
        <taxon>Flavobacteriia</taxon>
        <taxon>Flavobacteriales</taxon>
        <taxon>Flavobacteriaceae</taxon>
        <taxon>Nonlabens</taxon>
    </lineage>
</organism>
<evidence type="ECO:0000313" key="2">
    <source>
        <dbReference type="Proteomes" id="UP000028980"/>
    </source>
</evidence>
<comment type="caution">
    <text evidence="1">The sequence shown here is derived from an EMBL/GenBank/DDBJ whole genome shotgun (WGS) entry which is preliminary data.</text>
</comment>
<gene>
    <name evidence="1" type="ORF">JCM19296_810</name>
</gene>
<dbReference type="EMBL" id="BBLG01000001">
    <property type="protein sequence ID" value="GAK75232.1"/>
    <property type="molecule type" value="Genomic_DNA"/>
</dbReference>
<dbReference type="Proteomes" id="UP000028980">
    <property type="component" value="Unassembled WGS sequence"/>
</dbReference>
<accession>A0A081D8I6</accession>
<dbReference type="AlphaFoldDB" id="A0A081D8I6"/>